<evidence type="ECO:0000256" key="2">
    <source>
        <dbReference type="ARBA" id="ARBA00022723"/>
    </source>
</evidence>
<dbReference type="EMBL" id="MCHY01000008">
    <property type="protein sequence ID" value="RKD24720.1"/>
    <property type="molecule type" value="Genomic_DNA"/>
</dbReference>
<dbReference type="SUPFAM" id="SSF52141">
    <property type="entry name" value="Uracil-DNA glycosylase-like"/>
    <property type="match status" value="1"/>
</dbReference>
<dbReference type="OrthoDB" id="5290748at2"/>
<dbReference type="GO" id="GO:0097506">
    <property type="term" value="F:deaminated base DNA N-glycosylase activity"/>
    <property type="evidence" value="ECO:0007669"/>
    <property type="project" value="UniProtKB-ARBA"/>
</dbReference>
<dbReference type="SMART" id="SM00986">
    <property type="entry name" value="UDG"/>
    <property type="match status" value="1"/>
</dbReference>
<dbReference type="CDD" id="cd10030">
    <property type="entry name" value="UDG-F4_TTUDGA_SPO1dp_like"/>
    <property type="match status" value="1"/>
</dbReference>
<keyword evidence="7" id="KW-0234">DNA repair</keyword>
<evidence type="ECO:0000256" key="6">
    <source>
        <dbReference type="ARBA" id="ARBA00023014"/>
    </source>
</evidence>
<keyword evidence="4" id="KW-0378">Hydrolase</keyword>
<dbReference type="AlphaFoldDB" id="A0A419SLA1"/>
<keyword evidence="5" id="KW-0408">Iron</keyword>
<organism evidence="9 10">
    <name type="scientific">Ammoniphilus oxalaticus</name>
    <dbReference type="NCBI Taxonomy" id="66863"/>
    <lineage>
        <taxon>Bacteria</taxon>
        <taxon>Bacillati</taxon>
        <taxon>Bacillota</taxon>
        <taxon>Bacilli</taxon>
        <taxon>Bacillales</taxon>
        <taxon>Paenibacillaceae</taxon>
        <taxon>Aneurinibacillus group</taxon>
        <taxon>Ammoniphilus</taxon>
    </lineage>
</organism>
<dbReference type="GO" id="GO:0006281">
    <property type="term" value="P:DNA repair"/>
    <property type="evidence" value="ECO:0007669"/>
    <property type="project" value="UniProtKB-KW"/>
</dbReference>
<proteinExistence type="predicted"/>
<evidence type="ECO:0000313" key="9">
    <source>
        <dbReference type="EMBL" id="RKD24720.1"/>
    </source>
</evidence>
<accession>A0A419SLA1</accession>
<dbReference type="PANTHER" id="PTHR33693">
    <property type="entry name" value="TYPE-5 URACIL-DNA GLYCOSYLASE"/>
    <property type="match status" value="1"/>
</dbReference>
<dbReference type="InterPro" id="IPR005122">
    <property type="entry name" value="Uracil-DNA_glycosylase-like"/>
</dbReference>
<evidence type="ECO:0000313" key="10">
    <source>
        <dbReference type="Proteomes" id="UP000284219"/>
    </source>
</evidence>
<evidence type="ECO:0000259" key="8">
    <source>
        <dbReference type="SMART" id="SM00986"/>
    </source>
</evidence>
<dbReference type="InterPro" id="IPR036895">
    <property type="entry name" value="Uracil-DNA_glycosylase-like_sf"/>
</dbReference>
<keyword evidence="2" id="KW-0479">Metal-binding</keyword>
<dbReference type="Proteomes" id="UP000284219">
    <property type="component" value="Unassembled WGS sequence"/>
</dbReference>
<dbReference type="Gene3D" id="3.40.470.10">
    <property type="entry name" value="Uracil-DNA glycosylase-like domain"/>
    <property type="match status" value="1"/>
</dbReference>
<dbReference type="Pfam" id="PF03167">
    <property type="entry name" value="UDG"/>
    <property type="match status" value="1"/>
</dbReference>
<keyword evidence="6" id="KW-0411">Iron-sulfur</keyword>
<evidence type="ECO:0000256" key="1">
    <source>
        <dbReference type="ARBA" id="ARBA00022485"/>
    </source>
</evidence>
<keyword evidence="1" id="KW-0004">4Fe-4S</keyword>
<sequence length="183" mass="20957">MLPEETAPPDARACEKCELSTHRQRVVWGEGNPTAPLFILLDNPGLRENKEGQPFVCGTRQTLQRGLLEAGLDLDSVYITYLLKCRPKKAYDKPLARQTCFSHLQFQLMEKKPQFMLGLGNTVAQTLFSDENVDVKGLRGSWHLFQDSIPIAFSYHPLAVRRRPALYRFFLEDLQHVAARFPR</sequence>
<evidence type="ECO:0000256" key="3">
    <source>
        <dbReference type="ARBA" id="ARBA00022763"/>
    </source>
</evidence>
<dbReference type="SMART" id="SM00987">
    <property type="entry name" value="UreE_C"/>
    <property type="match status" value="1"/>
</dbReference>
<name>A0A419SLA1_9BACL</name>
<evidence type="ECO:0000256" key="7">
    <source>
        <dbReference type="ARBA" id="ARBA00023204"/>
    </source>
</evidence>
<dbReference type="GO" id="GO:0051539">
    <property type="term" value="F:4 iron, 4 sulfur cluster binding"/>
    <property type="evidence" value="ECO:0007669"/>
    <property type="project" value="UniProtKB-KW"/>
</dbReference>
<evidence type="ECO:0000256" key="5">
    <source>
        <dbReference type="ARBA" id="ARBA00023004"/>
    </source>
</evidence>
<feature type="domain" description="Uracil-DNA glycosylase-like" evidence="8">
    <location>
        <begin position="28"/>
        <end position="175"/>
    </location>
</feature>
<evidence type="ECO:0000256" key="4">
    <source>
        <dbReference type="ARBA" id="ARBA00022801"/>
    </source>
</evidence>
<keyword evidence="10" id="KW-1185">Reference proteome</keyword>
<keyword evidence="3" id="KW-0227">DNA damage</keyword>
<comment type="caution">
    <text evidence="9">The sequence shown here is derived from an EMBL/GenBank/DDBJ whole genome shotgun (WGS) entry which is preliminary data.</text>
</comment>
<gene>
    <name evidence="9" type="ORF">BEP19_09355</name>
</gene>
<reference evidence="9 10" key="1">
    <citation type="submission" date="2016-08" db="EMBL/GenBank/DDBJ databases">
        <title>Novel Firmicute Genomes.</title>
        <authorList>
            <person name="Poppleton D.I."/>
            <person name="Gribaldo S."/>
        </authorList>
    </citation>
    <scope>NUCLEOTIDE SEQUENCE [LARGE SCALE GENOMIC DNA]</scope>
    <source>
        <strain evidence="9 10">RAOx-1</strain>
    </source>
</reference>
<dbReference type="PANTHER" id="PTHR33693:SF1">
    <property type="entry name" value="TYPE-4 URACIL-DNA GLYCOSYLASE"/>
    <property type="match status" value="1"/>
</dbReference>
<dbReference type="GO" id="GO:0046872">
    <property type="term" value="F:metal ion binding"/>
    <property type="evidence" value="ECO:0007669"/>
    <property type="project" value="UniProtKB-KW"/>
</dbReference>
<dbReference type="InterPro" id="IPR051536">
    <property type="entry name" value="UDG_Type-4/5"/>
</dbReference>
<protein>
    <submittedName>
        <fullName evidence="9">Uracil-DNA glycosylase</fullName>
    </submittedName>
</protein>